<dbReference type="EMBL" id="RBNJ01005400">
    <property type="protein sequence ID" value="RUS29244.1"/>
    <property type="molecule type" value="Genomic_DNA"/>
</dbReference>
<evidence type="ECO:0000313" key="2">
    <source>
        <dbReference type="Proteomes" id="UP000274822"/>
    </source>
</evidence>
<dbReference type="SMART" id="SM01149">
    <property type="entry name" value="DUF1237"/>
    <property type="match status" value="1"/>
</dbReference>
<dbReference type="GO" id="GO:0016798">
    <property type="term" value="F:hydrolase activity, acting on glycosyl bonds"/>
    <property type="evidence" value="ECO:0007669"/>
    <property type="project" value="UniProtKB-KW"/>
</dbReference>
<dbReference type="InterPro" id="IPR008928">
    <property type="entry name" value="6-hairpin_glycosidase_sf"/>
</dbReference>
<keyword evidence="1" id="KW-0326">Glycosidase</keyword>
<protein>
    <submittedName>
        <fullName evidence="1">Six-hairpin glycosidase-like protein</fullName>
    </submittedName>
</protein>
<organism evidence="1 2">
    <name type="scientific">Jimgerdemannia flammicorona</name>
    <dbReference type="NCBI Taxonomy" id="994334"/>
    <lineage>
        <taxon>Eukaryota</taxon>
        <taxon>Fungi</taxon>
        <taxon>Fungi incertae sedis</taxon>
        <taxon>Mucoromycota</taxon>
        <taxon>Mucoromycotina</taxon>
        <taxon>Endogonomycetes</taxon>
        <taxon>Endogonales</taxon>
        <taxon>Endogonaceae</taxon>
        <taxon>Jimgerdemannia</taxon>
    </lineage>
</organism>
<keyword evidence="2" id="KW-1185">Reference proteome</keyword>
<evidence type="ECO:0000313" key="1">
    <source>
        <dbReference type="EMBL" id="RUS29244.1"/>
    </source>
</evidence>
<dbReference type="PANTHER" id="PTHR31047:SF0">
    <property type="entry name" value="MEIOTICALLY UP-REGULATED GENE 157 PROTEIN"/>
    <property type="match status" value="1"/>
</dbReference>
<keyword evidence="1" id="KW-0378">Hydrolase</keyword>
<dbReference type="PANTHER" id="PTHR31047">
    <property type="entry name" value="MEIOTICALLY UP-REGULATED GENE 157 PROTEIN"/>
    <property type="match status" value="1"/>
</dbReference>
<proteinExistence type="predicted"/>
<dbReference type="GO" id="GO:0005975">
    <property type="term" value="P:carbohydrate metabolic process"/>
    <property type="evidence" value="ECO:0007669"/>
    <property type="project" value="InterPro"/>
</dbReference>
<gene>
    <name evidence="1" type="ORF">BC938DRAFT_480887</name>
</gene>
<comment type="caution">
    <text evidence="1">The sequence shown here is derived from an EMBL/GenBank/DDBJ whole genome shotgun (WGS) entry which is preliminary data.</text>
</comment>
<dbReference type="SUPFAM" id="SSF48208">
    <property type="entry name" value="Six-hairpin glycosidases"/>
    <property type="match status" value="1"/>
</dbReference>
<name>A0A433QHL4_9FUNG</name>
<dbReference type="InterPro" id="IPR008313">
    <property type="entry name" value="GH125"/>
</dbReference>
<sequence>MDDANIPSLLSLPYLGFLEKNDTIYQNTRRFVLSEANPYFFKGPYGSGVGGPHILTSQSDEEILDALKIIVENTDGTGLMHEAFNVFDNTDYTRPWFAWSNTLLGEAILEIAKERPYLIFEKKLAP</sequence>
<reference evidence="1 2" key="1">
    <citation type="journal article" date="2018" name="New Phytol.">
        <title>Phylogenomics of Endogonaceae and evolution of mycorrhizas within Mucoromycota.</title>
        <authorList>
            <person name="Chang Y."/>
            <person name="Desiro A."/>
            <person name="Na H."/>
            <person name="Sandor L."/>
            <person name="Lipzen A."/>
            <person name="Clum A."/>
            <person name="Barry K."/>
            <person name="Grigoriev I.V."/>
            <person name="Martin F.M."/>
            <person name="Stajich J.E."/>
            <person name="Smith M.E."/>
            <person name="Bonito G."/>
            <person name="Spatafora J.W."/>
        </authorList>
    </citation>
    <scope>NUCLEOTIDE SEQUENCE [LARGE SCALE GENOMIC DNA]</scope>
    <source>
        <strain evidence="1 2">AD002</strain>
    </source>
</reference>
<dbReference type="Gene3D" id="1.50.10.10">
    <property type="match status" value="1"/>
</dbReference>
<dbReference type="Pfam" id="PF06824">
    <property type="entry name" value="Glyco_hydro_125"/>
    <property type="match status" value="1"/>
</dbReference>
<dbReference type="InterPro" id="IPR012341">
    <property type="entry name" value="6hp_glycosidase-like_sf"/>
</dbReference>
<accession>A0A433QHL4</accession>
<dbReference type="Proteomes" id="UP000274822">
    <property type="component" value="Unassembled WGS sequence"/>
</dbReference>
<dbReference type="AlphaFoldDB" id="A0A433QHL4"/>